<feature type="transmembrane region" description="Helical" evidence="1">
    <location>
        <begin position="36"/>
        <end position="59"/>
    </location>
</feature>
<evidence type="ECO:0000256" key="1">
    <source>
        <dbReference type="SAM" id="Phobius"/>
    </source>
</evidence>
<feature type="chain" id="PRO_5028833033" evidence="2">
    <location>
        <begin position="19"/>
        <end position="274"/>
    </location>
</feature>
<feature type="transmembrane region" description="Helical" evidence="1">
    <location>
        <begin position="187"/>
        <end position="207"/>
    </location>
</feature>
<dbReference type="GeneID" id="55989829"/>
<name>A0A7H8QMX5_TALRU</name>
<sequence>MAAATNILSGLLIVATAASCIPQYHRLLTLGPSTGLSVASVLIATLVAQVQAANMYYLFKASPLMESGAPVATPHSARDWLNLFQILVQWICSLFLLALVIYLPTSTPPRVLSKKVAVGLWILHVLLFVISIPAGGRAQDLVFTVIININATIINPFFSLLAAVAFFFQARVVPPAGQPNALSKWTLGFQCFTFLLLAISWPFRLILPDNMWKNGPQPALYLGWYPWVGWATVNNAILATGQGIMLLLYIRRAGLDSSISVIDEHRPLLGSDDL</sequence>
<dbReference type="Proteomes" id="UP000509510">
    <property type="component" value="Chromosome I"/>
</dbReference>
<keyword evidence="4" id="KW-1185">Reference proteome</keyword>
<dbReference type="RefSeq" id="XP_035341407.1">
    <property type="nucleotide sequence ID" value="XM_035485514.1"/>
</dbReference>
<keyword evidence="1" id="KW-1133">Transmembrane helix</keyword>
<organism evidence="3 4">
    <name type="scientific">Talaromyces rugulosus</name>
    <name type="common">Penicillium rugulosum</name>
    <dbReference type="NCBI Taxonomy" id="121627"/>
    <lineage>
        <taxon>Eukaryota</taxon>
        <taxon>Fungi</taxon>
        <taxon>Dikarya</taxon>
        <taxon>Ascomycota</taxon>
        <taxon>Pezizomycotina</taxon>
        <taxon>Eurotiomycetes</taxon>
        <taxon>Eurotiomycetidae</taxon>
        <taxon>Eurotiales</taxon>
        <taxon>Trichocomaceae</taxon>
        <taxon>Talaromyces</taxon>
        <taxon>Talaromyces sect. Islandici</taxon>
    </lineage>
</organism>
<dbReference type="AlphaFoldDB" id="A0A7H8QMX5"/>
<protein>
    <submittedName>
        <fullName evidence="3">Uncharacterized protein</fullName>
    </submittedName>
</protein>
<keyword evidence="2" id="KW-0732">Signal</keyword>
<accession>A0A7H8QMX5</accession>
<feature type="transmembrane region" description="Helical" evidence="1">
    <location>
        <begin position="141"/>
        <end position="167"/>
    </location>
</feature>
<proteinExistence type="predicted"/>
<feature type="signal peptide" evidence="2">
    <location>
        <begin position="1"/>
        <end position="18"/>
    </location>
</feature>
<keyword evidence="1" id="KW-0812">Transmembrane</keyword>
<feature type="transmembrane region" description="Helical" evidence="1">
    <location>
        <begin position="227"/>
        <end position="250"/>
    </location>
</feature>
<feature type="transmembrane region" description="Helical" evidence="1">
    <location>
        <begin position="80"/>
        <end position="104"/>
    </location>
</feature>
<dbReference type="OrthoDB" id="5139341at2759"/>
<dbReference type="KEGG" id="trg:TRUGW13939_02320"/>
<evidence type="ECO:0000313" key="3">
    <source>
        <dbReference type="EMBL" id="QKX55228.1"/>
    </source>
</evidence>
<dbReference type="EMBL" id="CP055898">
    <property type="protein sequence ID" value="QKX55228.1"/>
    <property type="molecule type" value="Genomic_DNA"/>
</dbReference>
<evidence type="ECO:0000256" key="2">
    <source>
        <dbReference type="SAM" id="SignalP"/>
    </source>
</evidence>
<keyword evidence="1" id="KW-0472">Membrane</keyword>
<reference evidence="4" key="1">
    <citation type="submission" date="2020-06" db="EMBL/GenBank/DDBJ databases">
        <title>A chromosome-scale genome assembly of Talaromyces rugulosus W13939.</title>
        <authorList>
            <person name="Wang B."/>
            <person name="Guo L."/>
            <person name="Ye K."/>
            <person name="Wang L."/>
        </authorList>
    </citation>
    <scope>NUCLEOTIDE SEQUENCE [LARGE SCALE GENOMIC DNA]</scope>
    <source>
        <strain evidence="4">W13939</strain>
    </source>
</reference>
<evidence type="ECO:0000313" key="4">
    <source>
        <dbReference type="Proteomes" id="UP000509510"/>
    </source>
</evidence>
<feature type="transmembrane region" description="Helical" evidence="1">
    <location>
        <begin position="116"/>
        <end position="134"/>
    </location>
</feature>
<gene>
    <name evidence="3" type="ORF">TRUGW13939_02320</name>
</gene>